<dbReference type="RefSeq" id="WP_169572117.1">
    <property type="nucleotide sequence ID" value="NZ_JABBFV010000004.1"/>
</dbReference>
<comment type="caution">
    <text evidence="2">The sequence shown here is derived from an EMBL/GenBank/DDBJ whole genome shotgun (WGS) entry which is preliminary data.</text>
</comment>
<proteinExistence type="predicted"/>
<organism evidence="2 3">
    <name type="scientific">Sphingobium psychrophilum</name>
    <dbReference type="NCBI Taxonomy" id="2728834"/>
    <lineage>
        <taxon>Bacteria</taxon>
        <taxon>Pseudomonadati</taxon>
        <taxon>Pseudomonadota</taxon>
        <taxon>Alphaproteobacteria</taxon>
        <taxon>Sphingomonadales</taxon>
        <taxon>Sphingomonadaceae</taxon>
        <taxon>Sphingobium</taxon>
    </lineage>
</organism>
<name>A0A7X9WUB3_9SPHN</name>
<dbReference type="PROSITE" id="PS50943">
    <property type="entry name" value="HTH_CROC1"/>
    <property type="match status" value="1"/>
</dbReference>
<gene>
    <name evidence="2" type="ORF">HHL08_07870</name>
</gene>
<evidence type="ECO:0000313" key="2">
    <source>
        <dbReference type="EMBL" id="NML10071.1"/>
    </source>
</evidence>
<dbReference type="InterPro" id="IPR001387">
    <property type="entry name" value="Cro/C1-type_HTH"/>
</dbReference>
<dbReference type="Pfam" id="PF01381">
    <property type="entry name" value="HTH_3"/>
    <property type="match status" value="1"/>
</dbReference>
<keyword evidence="3" id="KW-1185">Reference proteome</keyword>
<dbReference type="Gene3D" id="1.10.260.40">
    <property type="entry name" value="lambda repressor-like DNA-binding domains"/>
    <property type="match status" value="1"/>
</dbReference>
<dbReference type="SMART" id="SM00530">
    <property type="entry name" value="HTH_XRE"/>
    <property type="match status" value="1"/>
</dbReference>
<sequence>MTVQIVEIAGQKIAMLPIEDYQRLVDIAEDRADGMAAVDAEHRRVEGEEYVPVEVIDKIMAGDSPLRAWRKYRNLTLQQLGLKAGITSAYLSDLERGNNQGSIGTWIRLAESLTLSLSDIAPES</sequence>
<dbReference type="SUPFAM" id="SSF47413">
    <property type="entry name" value="lambda repressor-like DNA-binding domains"/>
    <property type="match status" value="1"/>
</dbReference>
<dbReference type="GO" id="GO:0003677">
    <property type="term" value="F:DNA binding"/>
    <property type="evidence" value="ECO:0007669"/>
    <property type="project" value="InterPro"/>
</dbReference>
<dbReference type="AlphaFoldDB" id="A0A7X9WUB3"/>
<accession>A0A7X9WUB3</accession>
<evidence type="ECO:0000313" key="3">
    <source>
        <dbReference type="Proteomes" id="UP000519023"/>
    </source>
</evidence>
<feature type="domain" description="HTH cro/C1-type" evidence="1">
    <location>
        <begin position="66"/>
        <end position="120"/>
    </location>
</feature>
<dbReference type="CDD" id="cd00093">
    <property type="entry name" value="HTH_XRE"/>
    <property type="match status" value="1"/>
</dbReference>
<dbReference type="EMBL" id="JABBFV010000004">
    <property type="protein sequence ID" value="NML10071.1"/>
    <property type="molecule type" value="Genomic_DNA"/>
</dbReference>
<dbReference type="Proteomes" id="UP000519023">
    <property type="component" value="Unassembled WGS sequence"/>
</dbReference>
<reference evidence="2 3" key="1">
    <citation type="submission" date="2020-04" db="EMBL/GenBank/DDBJ databases">
        <title>Sphingobium sp. AR-3-1 isolated from Arctic soil.</title>
        <authorList>
            <person name="Dahal R.H."/>
            <person name="Chaudhary D.K."/>
        </authorList>
    </citation>
    <scope>NUCLEOTIDE SEQUENCE [LARGE SCALE GENOMIC DNA]</scope>
    <source>
        <strain evidence="2 3">AR-3-1</strain>
    </source>
</reference>
<evidence type="ECO:0000259" key="1">
    <source>
        <dbReference type="PROSITE" id="PS50943"/>
    </source>
</evidence>
<dbReference type="InterPro" id="IPR010982">
    <property type="entry name" value="Lambda_DNA-bd_dom_sf"/>
</dbReference>
<protein>
    <submittedName>
        <fullName evidence="2">Helix-turn-helix transcriptional regulator</fullName>
    </submittedName>
</protein>